<sequence>VVLTMMAAMTFDPRLIWDAEKNDVR</sequence>
<proteinExistence type="predicted"/>
<dbReference type="AlphaFoldDB" id="A0AA91U1U0"/>
<reference evidence="1 2" key="1">
    <citation type="submission" date="2017-09" db="EMBL/GenBank/DDBJ databases">
        <title>Bacterial and phytoplankton interrelationship in Kongsfjorden, an Arctic fjord.</title>
        <authorList>
            <person name="Sinha R."/>
            <person name="Krishnan K."/>
        </authorList>
    </citation>
    <scope>NUCLEOTIDE SEQUENCE [LARGE SCALE GENOMIC DNA]</scope>
    <source>
        <strain evidence="1 2">58</strain>
    </source>
</reference>
<accession>A0AA91U1U0</accession>
<gene>
    <name evidence="1" type="ORF">CO192_11600</name>
</gene>
<organism evidence="1 2">
    <name type="scientific">Halopseudomonas pelagia</name>
    <dbReference type="NCBI Taxonomy" id="553151"/>
    <lineage>
        <taxon>Bacteria</taxon>
        <taxon>Pseudomonadati</taxon>
        <taxon>Pseudomonadota</taxon>
        <taxon>Gammaproteobacteria</taxon>
        <taxon>Pseudomonadales</taxon>
        <taxon>Pseudomonadaceae</taxon>
        <taxon>Halopseudomonas</taxon>
    </lineage>
</organism>
<protein>
    <submittedName>
        <fullName evidence="1">Paraquat-inducible membrane protein A</fullName>
    </submittedName>
</protein>
<dbReference type="Proteomes" id="UP000243750">
    <property type="component" value="Unassembled WGS sequence"/>
</dbReference>
<name>A0AA91U1U0_9GAMM</name>
<comment type="caution">
    <text evidence="1">The sequence shown here is derived from an EMBL/GenBank/DDBJ whole genome shotgun (WGS) entry which is preliminary data.</text>
</comment>
<evidence type="ECO:0000313" key="1">
    <source>
        <dbReference type="EMBL" id="PCC99218.1"/>
    </source>
</evidence>
<dbReference type="EMBL" id="NWMT01000134">
    <property type="protein sequence ID" value="PCC99218.1"/>
    <property type="molecule type" value="Genomic_DNA"/>
</dbReference>
<evidence type="ECO:0000313" key="2">
    <source>
        <dbReference type="Proteomes" id="UP000243750"/>
    </source>
</evidence>
<feature type="non-terminal residue" evidence="1">
    <location>
        <position position="1"/>
    </location>
</feature>